<dbReference type="Proteomes" id="UP000237271">
    <property type="component" value="Unassembled WGS sequence"/>
</dbReference>
<name>A0A2P4XAZ2_9STRA</name>
<comment type="caution">
    <text evidence="1">The sequence shown here is derived from an EMBL/GenBank/DDBJ whole genome shotgun (WGS) entry which is preliminary data.</text>
</comment>
<dbReference type="AlphaFoldDB" id="A0A2P4XAZ2"/>
<evidence type="ECO:0000313" key="2">
    <source>
        <dbReference type="Proteomes" id="UP000237271"/>
    </source>
</evidence>
<dbReference type="OrthoDB" id="146451at2759"/>
<gene>
    <name evidence="1" type="ORF">PHPALM_28098</name>
</gene>
<dbReference type="EMBL" id="NCKW01015511">
    <property type="protein sequence ID" value="POM62705.1"/>
    <property type="molecule type" value="Genomic_DNA"/>
</dbReference>
<proteinExistence type="predicted"/>
<sequence length="175" mass="19391">MSFLKHLDINAFPFKTPMLLMTAEGNLLEGFQGRAVPTSVYKTKQAPNGLVVFEASSGNCLGVKMNGRRTETNCDTPYDGAWQEWLLLKPINILPLGSTLEYLANESRHNPVARREMILTLYRAGICCEIILKLLYGLTMPLVDDVSTAPTKKERQEQLLGLVKSGESPEEACTS</sequence>
<evidence type="ECO:0000313" key="1">
    <source>
        <dbReference type="EMBL" id="POM62705.1"/>
    </source>
</evidence>
<reference evidence="1 2" key="1">
    <citation type="journal article" date="2017" name="Genome Biol. Evol.">
        <title>Phytophthora megakarya and P. palmivora, closely related causal agents of cacao black pod rot, underwent increases in genome sizes and gene numbers by different mechanisms.</title>
        <authorList>
            <person name="Ali S.S."/>
            <person name="Shao J."/>
            <person name="Lary D.J."/>
            <person name="Kronmiller B."/>
            <person name="Shen D."/>
            <person name="Strem M.D."/>
            <person name="Amoako-Attah I."/>
            <person name="Akrofi A.Y."/>
            <person name="Begoude B.A."/>
            <person name="Ten Hoopen G.M."/>
            <person name="Coulibaly K."/>
            <person name="Kebe B.I."/>
            <person name="Melnick R.L."/>
            <person name="Guiltinan M.J."/>
            <person name="Tyler B.M."/>
            <person name="Meinhardt L.W."/>
            <person name="Bailey B.A."/>
        </authorList>
    </citation>
    <scope>NUCLEOTIDE SEQUENCE [LARGE SCALE GENOMIC DNA]</scope>
    <source>
        <strain evidence="2">sbr112.9</strain>
    </source>
</reference>
<protein>
    <submittedName>
        <fullName evidence="1">Sulfatase</fullName>
    </submittedName>
</protein>
<accession>A0A2P4XAZ2</accession>
<keyword evidence="2" id="KW-1185">Reference proteome</keyword>
<organism evidence="1 2">
    <name type="scientific">Phytophthora palmivora</name>
    <dbReference type="NCBI Taxonomy" id="4796"/>
    <lineage>
        <taxon>Eukaryota</taxon>
        <taxon>Sar</taxon>
        <taxon>Stramenopiles</taxon>
        <taxon>Oomycota</taxon>
        <taxon>Peronosporomycetes</taxon>
        <taxon>Peronosporales</taxon>
        <taxon>Peronosporaceae</taxon>
        <taxon>Phytophthora</taxon>
    </lineage>
</organism>